<dbReference type="EMBL" id="CZBY01000037">
    <property type="protein sequence ID" value="CUQ92843.1"/>
    <property type="molecule type" value="Genomic_DNA"/>
</dbReference>
<dbReference type="STRING" id="39492.ERS852540_02611"/>
<dbReference type="PROSITE" id="PS52050">
    <property type="entry name" value="WYL"/>
    <property type="match status" value="1"/>
</dbReference>
<dbReference type="Proteomes" id="UP000095662">
    <property type="component" value="Unassembled WGS sequence"/>
</dbReference>
<dbReference type="OrthoDB" id="9814277at2"/>
<accession>A0A174ZZL9</accession>
<proteinExistence type="predicted"/>
<organism evidence="1 2">
    <name type="scientific">[Eubacterium] siraeum</name>
    <dbReference type="NCBI Taxonomy" id="39492"/>
    <lineage>
        <taxon>Bacteria</taxon>
        <taxon>Bacillati</taxon>
        <taxon>Bacillota</taxon>
        <taxon>Clostridia</taxon>
        <taxon>Eubacteriales</taxon>
        <taxon>Oscillospiraceae</taxon>
        <taxon>Oscillospiraceae incertae sedis</taxon>
    </lineage>
</organism>
<name>A0A174ZZL9_9FIRM</name>
<gene>
    <name evidence="1" type="ORF">ERS852540_02611</name>
</gene>
<reference evidence="1 2" key="1">
    <citation type="submission" date="2015-09" db="EMBL/GenBank/DDBJ databases">
        <authorList>
            <consortium name="Pathogen Informatics"/>
        </authorList>
    </citation>
    <scope>NUCLEOTIDE SEQUENCE [LARGE SCALE GENOMIC DNA]</scope>
    <source>
        <strain evidence="1 2">2789STDY5834928</strain>
    </source>
</reference>
<dbReference type="AlphaFoldDB" id="A0A174ZZL9"/>
<protein>
    <submittedName>
        <fullName evidence="1">Uncharacterized protein</fullName>
    </submittedName>
</protein>
<evidence type="ECO:0000313" key="1">
    <source>
        <dbReference type="EMBL" id="CUQ92843.1"/>
    </source>
</evidence>
<sequence length="424" mass="49226">MAYSELIKNFEKIRSYMREFYVFGFKSRNGYDRKSARSYDDERRRVESWLGDYMRFAKTNEGKNVFLSVDSRTACKNPFYKAWKAKSFTDGDITLHFAVFDILYTPEIKLTLSELVDEIDSLLSGDFTFDESTLRKKLKEYTAEGIIITEKQGRKVLYSRSPDVDVSQLCDVVDFFGETAPCGVIGSFISDKLPPHNELFTFKHHYITQALDSDIAAMLFDAMQKKSCVTVENLGRHSDKPMSVGLVPLRIYISAQNGRQHLIAYNIKLNRLFSYRLDYISDVKIGEPCERFDELREKLNAAESCMWGVNGRLDTDSTEHVEFDIRIADDEQYIVNRLEREKRCGTVEKIDDNHYRYSADVFDTTEMIPWIRTFICRITRLNFSDRTAENKFKADIEKMYEIYGIEDNTEDNTADSGGESDDIQ</sequence>
<evidence type="ECO:0000313" key="2">
    <source>
        <dbReference type="Proteomes" id="UP000095662"/>
    </source>
</evidence>